<gene>
    <name evidence="3" type="ORF">H2201_007303</name>
</gene>
<evidence type="ECO:0000256" key="1">
    <source>
        <dbReference type="SAM" id="Coils"/>
    </source>
</evidence>
<feature type="region of interest" description="Disordered" evidence="2">
    <location>
        <begin position="50"/>
        <end position="89"/>
    </location>
</feature>
<feature type="region of interest" description="Disordered" evidence="2">
    <location>
        <begin position="1"/>
        <end position="25"/>
    </location>
</feature>
<comment type="caution">
    <text evidence="3">The sequence shown here is derived from an EMBL/GenBank/DDBJ whole genome shotgun (WGS) entry which is preliminary data.</text>
</comment>
<dbReference type="Proteomes" id="UP001172684">
    <property type="component" value="Unassembled WGS sequence"/>
</dbReference>
<feature type="compositionally biased region" description="Basic and acidic residues" evidence="2">
    <location>
        <begin position="53"/>
        <end position="69"/>
    </location>
</feature>
<evidence type="ECO:0000256" key="2">
    <source>
        <dbReference type="SAM" id="MobiDB-lite"/>
    </source>
</evidence>
<feature type="compositionally biased region" description="Polar residues" evidence="2">
    <location>
        <begin position="342"/>
        <end position="362"/>
    </location>
</feature>
<feature type="coiled-coil region" evidence="1">
    <location>
        <begin position="213"/>
        <end position="240"/>
    </location>
</feature>
<evidence type="ECO:0000313" key="4">
    <source>
        <dbReference type="Proteomes" id="UP001172684"/>
    </source>
</evidence>
<dbReference type="EMBL" id="JAPDRL010000074">
    <property type="protein sequence ID" value="KAJ9659554.1"/>
    <property type="molecule type" value="Genomic_DNA"/>
</dbReference>
<name>A0ABQ9NJW4_9PEZI</name>
<feature type="compositionally biased region" description="Basic and acidic residues" evidence="2">
    <location>
        <begin position="263"/>
        <end position="277"/>
    </location>
</feature>
<feature type="compositionally biased region" description="Acidic residues" evidence="2">
    <location>
        <begin position="496"/>
        <end position="506"/>
    </location>
</feature>
<feature type="compositionally biased region" description="Polar residues" evidence="2">
    <location>
        <begin position="515"/>
        <end position="546"/>
    </location>
</feature>
<keyword evidence="1" id="KW-0175">Coiled coil</keyword>
<protein>
    <submittedName>
        <fullName evidence="3">Uncharacterized protein</fullName>
    </submittedName>
</protein>
<feature type="region of interest" description="Disordered" evidence="2">
    <location>
        <begin position="105"/>
        <end position="135"/>
    </location>
</feature>
<feature type="compositionally biased region" description="Basic and acidic residues" evidence="2">
    <location>
        <begin position="78"/>
        <end position="89"/>
    </location>
</feature>
<feature type="region of interest" description="Disordered" evidence="2">
    <location>
        <begin position="487"/>
        <end position="546"/>
    </location>
</feature>
<feature type="region of interest" description="Disordered" evidence="2">
    <location>
        <begin position="594"/>
        <end position="625"/>
    </location>
</feature>
<proteinExistence type="predicted"/>
<keyword evidence="4" id="KW-1185">Reference proteome</keyword>
<feature type="region of interest" description="Disordered" evidence="2">
    <location>
        <begin position="319"/>
        <end position="362"/>
    </location>
</feature>
<sequence>MDPSNPNDKRPPKPTPDSTDDHNNPFITFRRFADDQISSLINSVLGLPSALSREGRAADEERLPLEKQRCPVTGTSAEEARARDEGRNMSREGWWVREEEVPLERQKCPVTGTSAEDARERNRQSQGPWYQREELPLEKQKCPVVGRSAEDVAESIREEVPLEKQMCPVTGTSAEEAWQRDARNKSEDEPKVWHWSWNWQFPPPNDQAAGYDMKVSKEEEAEARKQLAGFEKEFEEMEKQFAKGWRALDEHFSSFFGGSPGKANREDENRSKEEHRDRWREFKRFNQGFRVGEDDQWEERDDERLHGLWDRLWERLNRSPDDGENDVGAARFPPWHHHSEAASGSENEPQGSQSSFLSRSQPARQPAWVIPVIDVTGAETDQRKLAQFLRSSPYSPLHLEWTMPHHSHYAVGKQMPDWRVAFADLVRAQTGRPLGPEPDALDRGFNAMHDQHAHGQYALNDNRHSKNKGSHDTGRQHYETAIAPTAAQSAAHLQGDDNEGPDTELDMYDRFLGSSHESTNLGQPSSGRTPTASSSAQTEPISQPSVLSTLTTTERTVQPDGTTTTKVILKKRFADGKEESSETVHVTQGQGIADEVPRLPSGTASAENVKQEQRRAKRGGWFWSG</sequence>
<reference evidence="3" key="1">
    <citation type="submission" date="2022-10" db="EMBL/GenBank/DDBJ databases">
        <title>Culturing micro-colonial fungi from biological soil crusts in the Mojave desert and describing Neophaeococcomyces mojavensis, and introducing the new genera and species Taxawa tesnikishii.</title>
        <authorList>
            <person name="Kurbessoian T."/>
            <person name="Stajich J.E."/>
        </authorList>
    </citation>
    <scope>NUCLEOTIDE SEQUENCE</scope>
    <source>
        <strain evidence="3">TK_1</strain>
    </source>
</reference>
<evidence type="ECO:0000313" key="3">
    <source>
        <dbReference type="EMBL" id="KAJ9659554.1"/>
    </source>
</evidence>
<accession>A0ABQ9NJW4</accession>
<feature type="region of interest" description="Disordered" evidence="2">
    <location>
        <begin position="254"/>
        <end position="277"/>
    </location>
</feature>
<organism evidence="3 4">
    <name type="scientific">Coniosporium apollinis</name>
    <dbReference type="NCBI Taxonomy" id="61459"/>
    <lineage>
        <taxon>Eukaryota</taxon>
        <taxon>Fungi</taxon>
        <taxon>Dikarya</taxon>
        <taxon>Ascomycota</taxon>
        <taxon>Pezizomycotina</taxon>
        <taxon>Dothideomycetes</taxon>
        <taxon>Dothideomycetes incertae sedis</taxon>
        <taxon>Coniosporium</taxon>
    </lineage>
</organism>